<dbReference type="OrthoDB" id="5400409at2759"/>
<accession>A0A428P6L9</accession>
<feature type="compositionally biased region" description="Low complexity" evidence="1">
    <location>
        <begin position="655"/>
        <end position="690"/>
    </location>
</feature>
<sequence length="879" mass="97954">MAGPLQVGDLVSLGRLAWEIYVNGWSEDHNATKQYLEFGRDVRGLAENLDILSSVIAQAESSLQKERQGVKTRVRWDRRSLIEIVGDYDGTLQECRELLASNARYRGGSGPFRNLEWNLLVQPTADQLRQRIILHNSKVLHILKPFEIDLLYRVRQDIEYMHADLAYRLDGIHHDIKRLMGVLIPDLDEALRLREQHTTVLLDVPENLAEQFRFAALTGHSEYRTESDFELGELSDAFIMNFRESTGNFKPGMRVAERIPPIDQYINLLKCIWLFGRIQGSRALQEADKDISHWPSYARQLEDDLSSECSRFGPELVKPDLSTETLRRDMFIIWPEKDPTPLVDVVTQDEMMQELLEVPLRGAHPNVEKKAKLLRRLGEDGRRFRIIMSGSEQTASGRPRQQTEIIDFDITSAIVNPQYAMPDIPTGPGMPQELLIRRDERLARMSFMDMSDILKFQQAITGYKVWSTSTHHGVVVAFVIGDNKLIEKATIQLWVPKETEGSLVTNSDAAASTARSPNGSRQNSIATLSSAVPPRTNRGSMASISTTLPGSSSPPNSNGNGFSVSSPTIMSGSSPLNGGNGTSGRFSSLSTIHQRQATGPEAFGWPRQTSPVPIRSSPPDWQSPFGGGPPRQIPRKPVPQPPSPRRSSTLIGTPSNSTNGTNNRRSFSVSSGISSNSNSSNSDGRSISISTGANTTGVLLRRRPPKPMLVLFTQSFQTGKLSFVTVQIDEDTNLNPERCNCRKSGRDGAACGLAPIEKRKGDANLMARRYEPSPSDGEMDWNMARLALNNPAAASDDANWSSLKRLTIQFPNPTARAKFVGTPNQCRCKIKKQGELQKCIQEGHRGLWGQVQEFHRRDVNKFHKEKNEGRQHVVYGGMS</sequence>
<evidence type="ECO:0000313" key="3">
    <source>
        <dbReference type="Proteomes" id="UP000288168"/>
    </source>
</evidence>
<keyword evidence="3" id="KW-1185">Reference proteome</keyword>
<feature type="compositionally biased region" description="Low complexity" evidence="1">
    <location>
        <begin position="549"/>
        <end position="567"/>
    </location>
</feature>
<feature type="compositionally biased region" description="Polar residues" evidence="1">
    <location>
        <begin position="506"/>
        <end position="530"/>
    </location>
</feature>
<proteinExistence type="predicted"/>
<gene>
    <name evidence="2" type="ORF">CEP54_012789</name>
</gene>
<dbReference type="Proteomes" id="UP000288168">
    <property type="component" value="Unassembled WGS sequence"/>
</dbReference>
<evidence type="ECO:0000313" key="2">
    <source>
        <dbReference type="EMBL" id="RSL48702.1"/>
    </source>
</evidence>
<evidence type="ECO:0000256" key="1">
    <source>
        <dbReference type="SAM" id="MobiDB-lite"/>
    </source>
</evidence>
<reference evidence="2 3" key="1">
    <citation type="submission" date="2017-06" db="EMBL/GenBank/DDBJ databases">
        <title>Comparative genomic analysis of Ambrosia Fusariam Clade fungi.</title>
        <authorList>
            <person name="Stajich J.E."/>
            <person name="Carrillo J."/>
            <person name="Kijimoto T."/>
            <person name="Eskalen A."/>
            <person name="O'Donnell K."/>
            <person name="Kasson M."/>
        </authorList>
    </citation>
    <scope>NUCLEOTIDE SEQUENCE [LARGE SCALE GENOMIC DNA]</scope>
    <source>
        <strain evidence="2 3">NRRL62584</strain>
    </source>
</reference>
<organism evidence="2 3">
    <name type="scientific">Fusarium duplospermum</name>
    <dbReference type="NCBI Taxonomy" id="1325734"/>
    <lineage>
        <taxon>Eukaryota</taxon>
        <taxon>Fungi</taxon>
        <taxon>Dikarya</taxon>
        <taxon>Ascomycota</taxon>
        <taxon>Pezizomycotina</taxon>
        <taxon>Sordariomycetes</taxon>
        <taxon>Hypocreomycetidae</taxon>
        <taxon>Hypocreales</taxon>
        <taxon>Nectriaceae</taxon>
        <taxon>Fusarium</taxon>
        <taxon>Fusarium solani species complex</taxon>
    </lineage>
</organism>
<dbReference type="EMBL" id="NKCI01000192">
    <property type="protein sequence ID" value="RSL48702.1"/>
    <property type="molecule type" value="Genomic_DNA"/>
</dbReference>
<feature type="compositionally biased region" description="Polar residues" evidence="1">
    <location>
        <begin position="537"/>
        <end position="548"/>
    </location>
</feature>
<comment type="caution">
    <text evidence="2">The sequence shown here is derived from an EMBL/GenBank/DDBJ whole genome shotgun (WGS) entry which is preliminary data.</text>
</comment>
<dbReference type="AlphaFoldDB" id="A0A428P6L9"/>
<feature type="compositionally biased region" description="Polar residues" evidence="1">
    <location>
        <begin position="568"/>
        <end position="597"/>
    </location>
</feature>
<protein>
    <submittedName>
        <fullName evidence="2">Uncharacterized protein</fullName>
    </submittedName>
</protein>
<name>A0A428P6L9_9HYPO</name>
<feature type="region of interest" description="Disordered" evidence="1">
    <location>
        <begin position="506"/>
        <end position="691"/>
    </location>
</feature>